<evidence type="ECO:0000256" key="12">
    <source>
        <dbReference type="RuleBase" id="RU365062"/>
    </source>
</evidence>
<keyword evidence="8" id="KW-0472">Membrane</keyword>
<comment type="similarity">
    <text evidence="2 12">Belongs to the taffazin family.</text>
</comment>
<dbReference type="SUPFAM" id="SSF69593">
    <property type="entry name" value="Glycerol-3-phosphate (1)-acyltransferase"/>
    <property type="match status" value="1"/>
</dbReference>
<evidence type="ECO:0000256" key="4">
    <source>
        <dbReference type="ARBA" id="ARBA00022787"/>
    </source>
</evidence>
<evidence type="ECO:0000313" key="16">
    <source>
        <dbReference type="Proteomes" id="UP000308768"/>
    </source>
</evidence>
<name>A0A4U0XA86_9PEZI</name>
<dbReference type="InterPro" id="IPR002123">
    <property type="entry name" value="Plipid/glycerol_acylTrfase"/>
</dbReference>
<dbReference type="GO" id="GO:0035965">
    <property type="term" value="P:cardiolipin acyl-chain remodeling"/>
    <property type="evidence" value="ECO:0007669"/>
    <property type="project" value="TreeGrafter"/>
</dbReference>
<keyword evidence="6" id="KW-0443">Lipid metabolism</keyword>
<keyword evidence="5" id="KW-0999">Mitochondrion inner membrane</keyword>
<dbReference type="GO" id="GO:0007007">
    <property type="term" value="P:inner mitochondrial membrane organization"/>
    <property type="evidence" value="ECO:0007669"/>
    <property type="project" value="TreeGrafter"/>
</dbReference>
<reference evidence="15 16" key="1">
    <citation type="submission" date="2017-03" db="EMBL/GenBank/DDBJ databases">
        <title>Genomes of endolithic fungi from Antarctica.</title>
        <authorList>
            <person name="Coleine C."/>
            <person name="Masonjones S."/>
            <person name="Stajich J.E."/>
        </authorList>
    </citation>
    <scope>NUCLEOTIDE SEQUENCE [LARGE SCALE GENOMIC DNA]</scope>
    <source>
        <strain evidence="15 16">CCFEE 5187</strain>
    </source>
</reference>
<protein>
    <recommendedName>
        <fullName evidence="12">Tafazzin family protein</fullName>
    </recommendedName>
</protein>
<gene>
    <name evidence="15" type="ORF">B0A49_04092</name>
</gene>
<dbReference type="AlphaFoldDB" id="A0A4U0XA86"/>
<evidence type="ECO:0000256" key="5">
    <source>
        <dbReference type="ARBA" id="ARBA00022792"/>
    </source>
</evidence>
<keyword evidence="4" id="KW-1000">Mitochondrion outer membrane</keyword>
<dbReference type="GO" id="GO:0005741">
    <property type="term" value="C:mitochondrial outer membrane"/>
    <property type="evidence" value="ECO:0007669"/>
    <property type="project" value="UniProtKB-SubCell"/>
</dbReference>
<evidence type="ECO:0000256" key="2">
    <source>
        <dbReference type="ARBA" id="ARBA00010524"/>
    </source>
</evidence>
<evidence type="ECO:0000256" key="3">
    <source>
        <dbReference type="ARBA" id="ARBA00022679"/>
    </source>
</evidence>
<organism evidence="15 16">
    <name type="scientific">Cryomyces minteri</name>
    <dbReference type="NCBI Taxonomy" id="331657"/>
    <lineage>
        <taxon>Eukaryota</taxon>
        <taxon>Fungi</taxon>
        <taxon>Dikarya</taxon>
        <taxon>Ascomycota</taxon>
        <taxon>Pezizomycotina</taxon>
        <taxon>Dothideomycetes</taxon>
        <taxon>Dothideomycetes incertae sedis</taxon>
        <taxon>Cryomyces</taxon>
    </lineage>
</organism>
<keyword evidence="3" id="KW-0808">Transferase</keyword>
<feature type="region of interest" description="Disordered" evidence="13">
    <location>
        <begin position="354"/>
        <end position="375"/>
    </location>
</feature>
<feature type="domain" description="Phospholipid/glycerol acyltransferase" evidence="14">
    <location>
        <begin position="64"/>
        <end position="246"/>
    </location>
</feature>
<dbReference type="EMBL" id="NAJN01000423">
    <property type="protein sequence ID" value="TKA73564.1"/>
    <property type="molecule type" value="Genomic_DNA"/>
</dbReference>
<evidence type="ECO:0000313" key="15">
    <source>
        <dbReference type="EMBL" id="TKA73564.1"/>
    </source>
</evidence>
<dbReference type="STRING" id="331657.A0A4U0XA86"/>
<evidence type="ECO:0000256" key="11">
    <source>
        <dbReference type="ARBA" id="ARBA00047906"/>
    </source>
</evidence>
<keyword evidence="9" id="KW-0012">Acyltransferase</keyword>
<accession>A0A4U0XA86</accession>
<comment type="caution">
    <text evidence="15">The sequence shown here is derived from an EMBL/GenBank/DDBJ whole genome shotgun (WGS) entry which is preliminary data.</text>
</comment>
<dbReference type="PANTHER" id="PTHR12497">
    <property type="entry name" value="TAZ PROTEIN TAFAZZIN"/>
    <property type="match status" value="1"/>
</dbReference>
<evidence type="ECO:0000259" key="14">
    <source>
        <dbReference type="SMART" id="SM00563"/>
    </source>
</evidence>
<evidence type="ECO:0000256" key="1">
    <source>
        <dbReference type="ARBA" id="ARBA00004137"/>
    </source>
</evidence>
<dbReference type="PANTHER" id="PTHR12497:SF0">
    <property type="entry name" value="TAFAZZIN"/>
    <property type="match status" value="1"/>
</dbReference>
<dbReference type="GO" id="GO:0005743">
    <property type="term" value="C:mitochondrial inner membrane"/>
    <property type="evidence" value="ECO:0007669"/>
    <property type="project" value="UniProtKB-SubCell"/>
</dbReference>
<dbReference type="Proteomes" id="UP000308768">
    <property type="component" value="Unassembled WGS sequence"/>
</dbReference>
<dbReference type="InterPro" id="IPR000872">
    <property type="entry name" value="Tafazzin"/>
</dbReference>
<evidence type="ECO:0000256" key="8">
    <source>
        <dbReference type="ARBA" id="ARBA00023136"/>
    </source>
</evidence>
<sequence length="375" mass="41936">MPLAEAPATPSLLWRTVSACTCGVAGGLSRVFLFGASKTEVGGLDGFLDTLDQRKDVNGREKGLITVSNHVSVLDDPLIWGVLPFRYHWNPDNMRWSLGSYDICFQNKILSGFFTFGQVLPTHRSAHSQHGGLFQPTITQAIRLLSSGPFTRIPHPANTTSPSLSSPDISDPFSSGHLTYSTNGVDTFPAPSAYANRKHSWVHIFPEGKVHQKEDKTMRYFKWGVARLILESEPCPDVVPMWIEGPEQIMHEAREWPRFVPRPFRNVSVTFGEKVDMDEIFGDLRARWRGLKQAEPAAQGLDMGELTDAMKYGAEAVALRKECTMRVRSEILKVRRKRGLPDEDPKAGLVDTWRVEGGKGKREGKMEDGSWVKDT</sequence>
<proteinExistence type="inferred from homology"/>
<evidence type="ECO:0000256" key="6">
    <source>
        <dbReference type="ARBA" id="ARBA00023098"/>
    </source>
</evidence>
<dbReference type="GO" id="GO:0047184">
    <property type="term" value="F:1-acylglycerophosphocholine O-acyltransferase activity"/>
    <property type="evidence" value="ECO:0007669"/>
    <property type="project" value="TreeGrafter"/>
</dbReference>
<dbReference type="SMART" id="SM00563">
    <property type="entry name" value="PlsC"/>
    <property type="match status" value="1"/>
</dbReference>
<keyword evidence="16" id="KW-1185">Reference proteome</keyword>
<comment type="catalytic activity">
    <reaction evidence="11">
        <text>1'-[1,2-diacyl-sn-glycero-3-phospho],3'-[1-acyl-sn-glycero-3-phospho]-glycerol + a 1,2-diacyl-sn-glycero-3-phosphocholine = a cardiolipin + a 1-acyl-sn-glycero-3-phosphocholine</text>
        <dbReference type="Rhea" id="RHEA:33731"/>
        <dbReference type="ChEBI" id="CHEBI:57643"/>
        <dbReference type="ChEBI" id="CHEBI:58168"/>
        <dbReference type="ChEBI" id="CHEBI:62237"/>
        <dbReference type="ChEBI" id="CHEBI:64743"/>
    </reaction>
    <physiologicalReaction direction="left-to-right" evidence="11">
        <dbReference type="Rhea" id="RHEA:33732"/>
    </physiologicalReaction>
    <physiologicalReaction direction="right-to-left" evidence="11">
        <dbReference type="Rhea" id="RHEA:33733"/>
    </physiologicalReaction>
</comment>
<evidence type="ECO:0000256" key="10">
    <source>
        <dbReference type="ARBA" id="ARBA00024323"/>
    </source>
</evidence>
<evidence type="ECO:0000256" key="9">
    <source>
        <dbReference type="ARBA" id="ARBA00023315"/>
    </source>
</evidence>
<dbReference type="Pfam" id="PF01553">
    <property type="entry name" value="Acyltransferase"/>
    <property type="match status" value="1"/>
</dbReference>
<comment type="subcellular location">
    <subcellularLocation>
        <location evidence="1">Mitochondrion inner membrane</location>
        <topology evidence="1">Peripheral membrane protein</topology>
        <orientation evidence="1">Intermembrane side</orientation>
    </subcellularLocation>
    <subcellularLocation>
        <location evidence="10">Mitochondrion outer membrane</location>
        <topology evidence="10">Peripheral membrane protein</topology>
        <orientation evidence="10">Intermembrane side</orientation>
    </subcellularLocation>
</comment>
<dbReference type="CDD" id="cd07989">
    <property type="entry name" value="LPLAT_AGPAT-like"/>
    <property type="match status" value="1"/>
</dbReference>
<evidence type="ECO:0000256" key="13">
    <source>
        <dbReference type="SAM" id="MobiDB-lite"/>
    </source>
</evidence>
<dbReference type="PRINTS" id="PR00979">
    <property type="entry name" value="TAFAZZIN"/>
</dbReference>
<dbReference type="OrthoDB" id="193467at2759"/>
<evidence type="ECO:0000256" key="7">
    <source>
        <dbReference type="ARBA" id="ARBA00023128"/>
    </source>
</evidence>
<keyword evidence="7" id="KW-0496">Mitochondrion</keyword>